<feature type="compositionally biased region" description="Polar residues" evidence="4">
    <location>
        <begin position="228"/>
        <end position="238"/>
    </location>
</feature>
<organism evidence="6 7">
    <name type="scientific">Sphaeramia orbicularis</name>
    <name type="common">orbiculate cardinalfish</name>
    <dbReference type="NCBI Taxonomy" id="375764"/>
    <lineage>
        <taxon>Eukaryota</taxon>
        <taxon>Metazoa</taxon>
        <taxon>Chordata</taxon>
        <taxon>Craniata</taxon>
        <taxon>Vertebrata</taxon>
        <taxon>Euteleostomi</taxon>
        <taxon>Actinopterygii</taxon>
        <taxon>Neopterygii</taxon>
        <taxon>Teleostei</taxon>
        <taxon>Neoteleostei</taxon>
        <taxon>Acanthomorphata</taxon>
        <taxon>Gobiaria</taxon>
        <taxon>Kurtiformes</taxon>
        <taxon>Apogonoidei</taxon>
        <taxon>Apogonidae</taxon>
        <taxon>Apogoninae</taxon>
        <taxon>Sphaeramia</taxon>
    </lineage>
</organism>
<dbReference type="SMART" id="SM00409">
    <property type="entry name" value="IG"/>
    <property type="match status" value="2"/>
</dbReference>
<dbReference type="InterPro" id="IPR036179">
    <property type="entry name" value="Ig-like_dom_sf"/>
</dbReference>
<evidence type="ECO:0000313" key="6">
    <source>
        <dbReference type="Ensembl" id="ENSSORP00005053489.1"/>
    </source>
</evidence>
<dbReference type="InterPro" id="IPR003599">
    <property type="entry name" value="Ig_sub"/>
</dbReference>
<reference evidence="6" key="2">
    <citation type="submission" date="2025-08" db="UniProtKB">
        <authorList>
            <consortium name="Ensembl"/>
        </authorList>
    </citation>
    <scope>IDENTIFICATION</scope>
</reference>
<feature type="domain" description="Immunoglobulin" evidence="5">
    <location>
        <begin position="122"/>
        <end position="211"/>
    </location>
</feature>
<evidence type="ECO:0000313" key="7">
    <source>
        <dbReference type="Proteomes" id="UP000472271"/>
    </source>
</evidence>
<dbReference type="Pfam" id="PF07686">
    <property type="entry name" value="V-set"/>
    <property type="match status" value="1"/>
</dbReference>
<evidence type="ECO:0000256" key="4">
    <source>
        <dbReference type="SAM" id="MobiDB-lite"/>
    </source>
</evidence>
<dbReference type="Ensembl" id="ENSSORT00005054745.1">
    <property type="protein sequence ID" value="ENSSORP00005053489.1"/>
    <property type="gene ID" value="ENSSORG00005024051.1"/>
</dbReference>
<dbReference type="InterPro" id="IPR013106">
    <property type="entry name" value="Ig_V-set"/>
</dbReference>
<sequence>IWMHLEVLHIKKVYSSFISYVTVEKGGSISIPCFYESKYTDNEKYLCKGCKWKICSYEVKTNQYNSTKYLISDDQNQGVVTWTINDLTEEDTDCYWCVMEINHRPDNGKCFNVRDATLYVDSQEVTGFIGDQITIDCHYRGSKQIKWCRTGGEGHTSCIEDSGKIDDTKVTINRNTPGVITVTMSELRERSSGWYWCTDEDLQMPVHVTIKERPTTMGGPTGGRQTDKQTNPGKNITSLAWGGPRGGPLISLGGGLSSPSAPSLIWIHNVILLC</sequence>
<proteinExistence type="predicted"/>
<evidence type="ECO:0000256" key="1">
    <source>
        <dbReference type="ARBA" id="ARBA00004370"/>
    </source>
</evidence>
<dbReference type="Gene3D" id="2.60.40.10">
    <property type="entry name" value="Immunoglobulins"/>
    <property type="match status" value="2"/>
</dbReference>
<dbReference type="CDD" id="cd05716">
    <property type="entry name" value="IgV_pIgR_like"/>
    <property type="match status" value="1"/>
</dbReference>
<dbReference type="Proteomes" id="UP000472271">
    <property type="component" value="Chromosome 15"/>
</dbReference>
<feature type="region of interest" description="Disordered" evidence="4">
    <location>
        <begin position="212"/>
        <end position="240"/>
    </location>
</feature>
<dbReference type="GO" id="GO:0004888">
    <property type="term" value="F:transmembrane signaling receptor activity"/>
    <property type="evidence" value="ECO:0007669"/>
    <property type="project" value="TreeGrafter"/>
</dbReference>
<accession>A0A673CJN3</accession>
<reference evidence="6" key="3">
    <citation type="submission" date="2025-09" db="UniProtKB">
        <authorList>
            <consortium name="Ensembl"/>
        </authorList>
    </citation>
    <scope>IDENTIFICATION</scope>
</reference>
<evidence type="ECO:0000256" key="3">
    <source>
        <dbReference type="ARBA" id="ARBA00023136"/>
    </source>
</evidence>
<feature type="domain" description="Immunoglobulin" evidence="5">
    <location>
        <begin position="18"/>
        <end position="121"/>
    </location>
</feature>
<keyword evidence="2" id="KW-0812">Transmembrane</keyword>
<dbReference type="InterPro" id="IPR050671">
    <property type="entry name" value="CD300_family_receptors"/>
</dbReference>
<dbReference type="PANTHER" id="PTHR11860:SF118">
    <property type="entry name" value="CMRF35-LIKE MOLECULE 3-RELATED"/>
    <property type="match status" value="1"/>
</dbReference>
<dbReference type="PANTHER" id="PTHR11860">
    <property type="entry name" value="POLYMERIC-IMMUNOGLOBULIN RECEPTOR"/>
    <property type="match status" value="1"/>
</dbReference>
<name>A0A673CJN3_9TELE</name>
<dbReference type="SUPFAM" id="SSF48726">
    <property type="entry name" value="Immunoglobulin"/>
    <property type="match status" value="2"/>
</dbReference>
<evidence type="ECO:0000259" key="5">
    <source>
        <dbReference type="SMART" id="SM00409"/>
    </source>
</evidence>
<comment type="subcellular location">
    <subcellularLocation>
        <location evidence="1">Membrane</location>
    </subcellularLocation>
</comment>
<reference evidence="6" key="1">
    <citation type="submission" date="2019-06" db="EMBL/GenBank/DDBJ databases">
        <authorList>
            <consortium name="Wellcome Sanger Institute Data Sharing"/>
        </authorList>
    </citation>
    <scope>NUCLEOTIDE SEQUENCE [LARGE SCALE GENOMIC DNA]</scope>
</reference>
<evidence type="ECO:0000256" key="2">
    <source>
        <dbReference type="ARBA" id="ARBA00022692"/>
    </source>
</evidence>
<dbReference type="InParanoid" id="A0A673CJN3"/>
<keyword evidence="7" id="KW-1185">Reference proteome</keyword>
<dbReference type="AlphaFoldDB" id="A0A673CJN3"/>
<dbReference type="GO" id="GO:0005886">
    <property type="term" value="C:plasma membrane"/>
    <property type="evidence" value="ECO:0007669"/>
    <property type="project" value="TreeGrafter"/>
</dbReference>
<dbReference type="InterPro" id="IPR013783">
    <property type="entry name" value="Ig-like_fold"/>
</dbReference>
<keyword evidence="3" id="KW-0472">Membrane</keyword>
<protein>
    <recommendedName>
        <fullName evidence="5">Immunoglobulin domain-containing protein</fullName>
    </recommendedName>
</protein>